<feature type="signal peptide" evidence="1">
    <location>
        <begin position="1"/>
        <end position="16"/>
    </location>
</feature>
<dbReference type="EMBL" id="JAIWYP010000001">
    <property type="protein sequence ID" value="KAH3886189.1"/>
    <property type="molecule type" value="Genomic_DNA"/>
</dbReference>
<keyword evidence="3" id="KW-1185">Reference proteome</keyword>
<gene>
    <name evidence="2" type="ORF">DPMN_010190</name>
</gene>
<name>A0A9D4N2P7_DREPO</name>
<reference evidence="2" key="2">
    <citation type="submission" date="2020-11" db="EMBL/GenBank/DDBJ databases">
        <authorList>
            <person name="McCartney M.A."/>
            <person name="Auch B."/>
            <person name="Kono T."/>
            <person name="Mallez S."/>
            <person name="Becker A."/>
            <person name="Gohl D.M."/>
            <person name="Silverstein K.A.T."/>
            <person name="Koren S."/>
            <person name="Bechman K.B."/>
            <person name="Herman A."/>
            <person name="Abrahante J.E."/>
            <person name="Garbe J."/>
        </authorList>
    </citation>
    <scope>NUCLEOTIDE SEQUENCE</scope>
    <source>
        <strain evidence="2">Duluth1</strain>
        <tissue evidence="2">Whole animal</tissue>
    </source>
</reference>
<evidence type="ECO:0000256" key="1">
    <source>
        <dbReference type="SAM" id="SignalP"/>
    </source>
</evidence>
<feature type="chain" id="PRO_5038364665" evidence="1">
    <location>
        <begin position="17"/>
        <end position="134"/>
    </location>
</feature>
<protein>
    <submittedName>
        <fullName evidence="2">Uncharacterized protein</fullName>
    </submittedName>
</protein>
<keyword evidence="1" id="KW-0732">Signal</keyword>
<organism evidence="2 3">
    <name type="scientific">Dreissena polymorpha</name>
    <name type="common">Zebra mussel</name>
    <name type="synonym">Mytilus polymorpha</name>
    <dbReference type="NCBI Taxonomy" id="45954"/>
    <lineage>
        <taxon>Eukaryota</taxon>
        <taxon>Metazoa</taxon>
        <taxon>Spiralia</taxon>
        <taxon>Lophotrochozoa</taxon>
        <taxon>Mollusca</taxon>
        <taxon>Bivalvia</taxon>
        <taxon>Autobranchia</taxon>
        <taxon>Heteroconchia</taxon>
        <taxon>Euheterodonta</taxon>
        <taxon>Imparidentia</taxon>
        <taxon>Neoheterodontei</taxon>
        <taxon>Myida</taxon>
        <taxon>Dreissenoidea</taxon>
        <taxon>Dreissenidae</taxon>
        <taxon>Dreissena</taxon>
    </lineage>
</organism>
<reference evidence="2" key="1">
    <citation type="journal article" date="2019" name="bioRxiv">
        <title>The Genome of the Zebra Mussel, Dreissena polymorpha: A Resource for Invasive Species Research.</title>
        <authorList>
            <person name="McCartney M.A."/>
            <person name="Auch B."/>
            <person name="Kono T."/>
            <person name="Mallez S."/>
            <person name="Zhang Y."/>
            <person name="Obille A."/>
            <person name="Becker A."/>
            <person name="Abrahante J.E."/>
            <person name="Garbe J."/>
            <person name="Badalamenti J.P."/>
            <person name="Herman A."/>
            <person name="Mangelson H."/>
            <person name="Liachko I."/>
            <person name="Sullivan S."/>
            <person name="Sone E.D."/>
            <person name="Koren S."/>
            <person name="Silverstein K.A.T."/>
            <person name="Beckman K.B."/>
            <person name="Gohl D.M."/>
        </authorList>
    </citation>
    <scope>NUCLEOTIDE SEQUENCE</scope>
    <source>
        <strain evidence="2">Duluth1</strain>
        <tissue evidence="2">Whole animal</tissue>
    </source>
</reference>
<accession>A0A9D4N2P7</accession>
<sequence>MQALVVFLSVIVVCYSATTHRPHTGHHTGSTAAHSTHEPHEFETVSFQFQGVTGHLIVTVHADKTTFNCYIGTLSDAEHAQIHTDAGMRAVELRVLATLTSATLVTDSTTLDKHDVHSCGTHGSIATTFYTITA</sequence>
<evidence type="ECO:0000313" key="3">
    <source>
        <dbReference type="Proteomes" id="UP000828390"/>
    </source>
</evidence>
<proteinExistence type="predicted"/>
<comment type="caution">
    <text evidence="2">The sequence shown here is derived from an EMBL/GenBank/DDBJ whole genome shotgun (WGS) entry which is preliminary data.</text>
</comment>
<dbReference type="Proteomes" id="UP000828390">
    <property type="component" value="Unassembled WGS sequence"/>
</dbReference>
<dbReference type="AlphaFoldDB" id="A0A9D4N2P7"/>
<evidence type="ECO:0000313" key="2">
    <source>
        <dbReference type="EMBL" id="KAH3886189.1"/>
    </source>
</evidence>